<keyword evidence="3" id="KW-1185">Reference proteome</keyword>
<dbReference type="RefSeq" id="WP_011140151.1">
    <property type="nucleotide sequence ID" value="NC_005125.1"/>
</dbReference>
<dbReference type="KEGG" id="gvi:gll0147"/>
<reference evidence="2 3" key="2">
    <citation type="journal article" date="2003" name="DNA Res.">
        <title>Complete genome structure of Gloeobacter violaceus PCC 7421, a cyanobacterium that lacks thylakoids (supplement).</title>
        <authorList>
            <person name="Nakamura Y."/>
            <person name="Kaneko T."/>
            <person name="Sato S."/>
            <person name="Mimuro M."/>
            <person name="Miyashita H."/>
            <person name="Tsuchiya T."/>
            <person name="Sasamoto S."/>
            <person name="Watanabe A."/>
            <person name="Kawashima K."/>
            <person name="Kishida Y."/>
            <person name="Kiyokawa C."/>
            <person name="Kohara M."/>
            <person name="Matsumoto M."/>
            <person name="Matsuno A."/>
            <person name="Nakazaki N."/>
            <person name="Shimpo S."/>
            <person name="Takeuchi C."/>
            <person name="Yamada M."/>
            <person name="Tabata S."/>
        </authorList>
    </citation>
    <scope>NUCLEOTIDE SEQUENCE [LARGE SCALE GENOMIC DNA]</scope>
    <source>
        <strain evidence="3">ATCC 29082 / PCC 7421</strain>
    </source>
</reference>
<dbReference type="EnsemblBacteria" id="BAC88088">
    <property type="protein sequence ID" value="BAC88088"/>
    <property type="gene ID" value="BAC88088"/>
</dbReference>
<evidence type="ECO:0000313" key="2">
    <source>
        <dbReference type="EMBL" id="BAC88088.1"/>
    </source>
</evidence>
<evidence type="ECO:0000313" key="3">
    <source>
        <dbReference type="Proteomes" id="UP000000557"/>
    </source>
</evidence>
<proteinExistence type="predicted"/>
<dbReference type="SUPFAM" id="SSF46689">
    <property type="entry name" value="Homeodomain-like"/>
    <property type="match status" value="1"/>
</dbReference>
<dbReference type="HOGENOM" id="CLU_1150575_0_0_3"/>
<dbReference type="InParanoid" id="Q7NPA9"/>
<name>Q7NPA9_GLOVI</name>
<evidence type="ECO:0000256" key="1">
    <source>
        <dbReference type="SAM" id="MobiDB-lite"/>
    </source>
</evidence>
<feature type="region of interest" description="Disordered" evidence="1">
    <location>
        <begin position="1"/>
        <end position="25"/>
    </location>
</feature>
<protein>
    <submittedName>
        <fullName evidence="2">Gll0147 protein</fullName>
    </submittedName>
</protein>
<dbReference type="InterPro" id="IPR009057">
    <property type="entry name" value="Homeodomain-like_sf"/>
</dbReference>
<accession>Q7NPA9</accession>
<gene>
    <name evidence="2" type="ordered locus">gll0147</name>
</gene>
<dbReference type="OrthoDB" id="592137at2"/>
<feature type="region of interest" description="Disordered" evidence="1">
    <location>
        <begin position="216"/>
        <end position="241"/>
    </location>
</feature>
<dbReference type="Proteomes" id="UP000000557">
    <property type="component" value="Chromosome"/>
</dbReference>
<reference evidence="2 3" key="1">
    <citation type="journal article" date="2003" name="DNA Res.">
        <title>Complete genome structure of Gloeobacter violaceus PCC 7421, a cyanobacterium that lacks thylakoids.</title>
        <authorList>
            <person name="Nakamura Y."/>
            <person name="Kaneko T."/>
            <person name="Sato S."/>
            <person name="Mimuro M."/>
            <person name="Miyashita H."/>
            <person name="Tsuchiya T."/>
            <person name="Sasamoto S."/>
            <person name="Watanabe A."/>
            <person name="Kawashima K."/>
            <person name="Kishida Y."/>
            <person name="Kiyokawa C."/>
            <person name="Kohara M."/>
            <person name="Matsumoto M."/>
            <person name="Matsuno A."/>
            <person name="Nakazaki N."/>
            <person name="Shimpo S."/>
            <person name="Takeuchi C."/>
            <person name="Yamada M."/>
            <person name="Tabata S."/>
        </authorList>
    </citation>
    <scope>NUCLEOTIDE SEQUENCE [LARGE SCALE GENOMIC DNA]</scope>
    <source>
        <strain evidence="3">ATCC 29082 / PCC 7421</strain>
    </source>
</reference>
<organism evidence="2 3">
    <name type="scientific">Gloeobacter violaceus (strain ATCC 29082 / PCC 7421)</name>
    <dbReference type="NCBI Taxonomy" id="251221"/>
    <lineage>
        <taxon>Bacteria</taxon>
        <taxon>Bacillati</taxon>
        <taxon>Cyanobacteriota</taxon>
        <taxon>Cyanophyceae</taxon>
        <taxon>Gloeobacterales</taxon>
        <taxon>Gloeobacteraceae</taxon>
        <taxon>Gloeobacter</taxon>
    </lineage>
</organism>
<sequence length="241" mass="27107">MYAEIFESERAPALAEQQGPTRRPGRALPFYTGGLAKARRQTAEQARALVEELATDHRWTGLVHERVSRSRAHTIGRIVEAVIGLVDRAGYCWASAETIADYAGCDRSTVFRLWPEIEFAGLLVSVRQAHGPNRVYLGATLIDRMLALLNTTGWAANPASPFWLRYRQWLGQSVAYRHSRAALEPSALKSRLNLTPNCHKRRLINKFNVPSTWLSPEHSPPKAAIRYPHLRSHRPPSLSGR</sequence>
<dbReference type="AlphaFoldDB" id="Q7NPA9"/>
<dbReference type="EMBL" id="BA000045">
    <property type="protein sequence ID" value="BAC88088.1"/>
    <property type="molecule type" value="Genomic_DNA"/>
</dbReference>